<dbReference type="GO" id="GO:0030246">
    <property type="term" value="F:carbohydrate binding"/>
    <property type="evidence" value="ECO:0007669"/>
    <property type="project" value="InterPro"/>
</dbReference>
<dbReference type="Pfam" id="PF03422">
    <property type="entry name" value="CBM_6"/>
    <property type="match status" value="7"/>
</dbReference>
<dbReference type="Gene3D" id="2.120.10.30">
    <property type="entry name" value="TolB, C-terminal domain"/>
    <property type="match status" value="1"/>
</dbReference>
<feature type="domain" description="Cadherin" evidence="5">
    <location>
        <begin position="442"/>
        <end position="538"/>
    </location>
</feature>
<dbReference type="Pfam" id="PF16990">
    <property type="entry name" value="CBM_35"/>
    <property type="match status" value="1"/>
</dbReference>
<dbReference type="SMART" id="SM00112">
    <property type="entry name" value="CA"/>
    <property type="match status" value="4"/>
</dbReference>
<dbReference type="PROSITE" id="PS50268">
    <property type="entry name" value="CADHERIN_2"/>
    <property type="match status" value="3"/>
</dbReference>
<dbReference type="SMART" id="SM00606">
    <property type="entry name" value="CBD_IV"/>
    <property type="match status" value="3"/>
</dbReference>
<dbReference type="CDD" id="cd04080">
    <property type="entry name" value="CBM6_cellulase-like"/>
    <property type="match status" value="3"/>
</dbReference>
<feature type="domain" description="Cadherin" evidence="5">
    <location>
        <begin position="179"/>
        <end position="264"/>
    </location>
</feature>
<dbReference type="SMART" id="SM00736">
    <property type="entry name" value="CADG"/>
    <property type="match status" value="3"/>
</dbReference>
<feature type="compositionally biased region" description="Acidic residues" evidence="4">
    <location>
        <begin position="4738"/>
        <end position="4753"/>
    </location>
</feature>
<name>A0A1H9WZI8_9RHOB</name>
<dbReference type="Pfam" id="PF05345">
    <property type="entry name" value="He_PIG"/>
    <property type="match status" value="2"/>
</dbReference>
<feature type="domain" description="CBM6" evidence="6">
    <location>
        <begin position="21"/>
        <end position="154"/>
    </location>
</feature>
<feature type="region of interest" description="Disordered" evidence="4">
    <location>
        <begin position="2498"/>
        <end position="2525"/>
    </location>
</feature>
<feature type="domain" description="Cadherin" evidence="5">
    <location>
        <begin position="808"/>
        <end position="906"/>
    </location>
</feature>
<dbReference type="InterPro" id="IPR008979">
    <property type="entry name" value="Galactose-bd-like_sf"/>
</dbReference>
<dbReference type="GO" id="GO:0007156">
    <property type="term" value="P:homophilic cell adhesion via plasma membrane adhesion molecules"/>
    <property type="evidence" value="ECO:0007669"/>
    <property type="project" value="InterPro"/>
</dbReference>
<feature type="compositionally biased region" description="Polar residues" evidence="4">
    <location>
        <begin position="4217"/>
        <end position="4231"/>
    </location>
</feature>
<evidence type="ECO:0000256" key="2">
    <source>
        <dbReference type="ARBA" id="ARBA00022729"/>
    </source>
</evidence>
<evidence type="ECO:0000313" key="7">
    <source>
        <dbReference type="EMBL" id="SES39254.1"/>
    </source>
</evidence>
<dbReference type="InterPro" id="IPR006584">
    <property type="entry name" value="Cellulose-bd_IV"/>
</dbReference>
<feature type="domain" description="CBM6" evidence="6">
    <location>
        <begin position="2897"/>
        <end position="3043"/>
    </location>
</feature>
<dbReference type="OrthoDB" id="9773411at2"/>
<reference evidence="7 8" key="1">
    <citation type="submission" date="2016-10" db="EMBL/GenBank/DDBJ databases">
        <authorList>
            <person name="de Groot N.N."/>
        </authorList>
    </citation>
    <scope>NUCLEOTIDE SEQUENCE [LARGE SCALE GENOMIC DNA]</scope>
    <source>
        <strain evidence="7 8">DSM 23042</strain>
    </source>
</reference>
<dbReference type="PROSITE" id="PS51175">
    <property type="entry name" value="CBM6"/>
    <property type="match status" value="10"/>
</dbReference>
<feature type="domain" description="CBM6" evidence="6">
    <location>
        <begin position="1797"/>
        <end position="1937"/>
    </location>
</feature>
<sequence>MALPLIFQETEFDILNVDTVVRDPDNGEASADNSGDFDEFDLRVGYSGSGYLDLGGGAEDKFAVSVPASELDGAGTYALVVKFANGSSEPRPLVIRNGDTVVAEIPDTNTGSFSVWDTLSLDIALGEPDGDGNYVLTFEQTGTQGPNVDAVAIAPAGQTVSFLDPVFEGADSFALEEGGTDVAILAATDADGQALSYEITGGADQGAFAIDSATGALSFAEAPVYSETPGENVYEVEVTATDEAGATVVRTVSVAVTEYVAPIYIQGETAVLTTADGGVPVSQVLTQTNALDEGDSAVDDFGLRPNYSGEGYLDFGSTGESATYEVDIPSGGTFDLHIRYASSGPRNAQVRIDGTTEATLSFPDTAGPAVDADAGYDGTEPFNNWSVLTTQITLSEGLHDLELFLNAGNGPNVDVMAITAVGGTPDFAPRFTSTPDFVLDEGETAAGTVTAADVDADTTDGVDTSGPVSFAVTGGADMDAVAIDSGTGALTLVAPADYEAKAQYEAEITVTDAGGNTVSQIVTIAVTDSDEAPSVPVFDGSPTFPADIAPGTVLGTLVSVDPEGQTVTFAIDDSRLVLEEGRIVVGEDATFASGETVDVTVTASDGGQTSTTGLSFGVTEATDGAPFTLSFTEDGLSSYAGSQDQGADTVISDDGATLELNDNHWKRAALGAEYTITAETRLSVEIAVGETEPELVAVGFDLDDNAFDGDASLYLLDGTDGQGAFVDLKGTGEDLGGGVQRYVIDLGAHAGTVIDSLVFIADDDLAANGIGSVGFSNVQLIEGTPAAEGNLAPEVVGGGMADFAAGEGSTVEIDLPFVDPEGAALSYEVTVTDGTGADVTDQFAGLSVADGTLTGPLSAAPGVYTITVTADDGAESDATATDSFQLTVENVNDAPVAEDVALEPYFGAAGQVFDGIDVGALAAYFSDADGDALTLGVDPETLPEGLVYDAEEQVILGTPSEGGSFPVTVTATDPGGLTATLTLALEIDAPEVGDSFTIEAETFTGLADSEAFYAAAAPGASGNQIIKTNANQSGTVSTDLAAGEVPPGYYTLALSVFDETDGSATFSIAVDGVTVVEGASFDDPGTWENGDGTTGRGNAAQAGNLKTLSFDSVIEIAADSVLTLTGEADGEMLRIDRLVLTRAEAPDLAPGAPVLDTASVDENAAAAVVGTLSAVDPEGAAMTFSTEDARFVVEGDSLRLADGVSFDHEAGETVQVEVTAADPAGNTTTAVLDIAVADLPEAPELAEDAAVEDVFVATGETGSVDLAAALGASDPDAGDTVAYAAQLSDGSPLPAGLTLSDATLEVGASLAEGSYEVEVFATDGALDSESVLFTVTVGEAEPFAPILIQAEEGIVTLSSAPDGDDTVTVIRDPSNPEETAGLENGLRPGFTGEGYVDYGDDPGDTLSYSFDVPAAGEYRLNIRYASQDSGGAARTLDLAVNGAGAVTTSFPSTGPGGDGPDAGFNNWDVLSVDVTLEAGTNTVELSIPAGASSGPNLDSLELVSAADTSADADEQPLFLSGPDSELNETQAASINFNLAGIDADIVTTEISFDGGATRTEVLPDADGDFTIDGSALAPGDYTVIAIVTDAAGNEAQVTMPIVVAGEDVTVDPFTIQAEDAGSVTVEDSGDPANGDFTRVVDADNVDAFGNYRAGATGGAYIDFGSDPGDGIVFNVDAPAAGTYAVTFRYANGGDENRPLDLSLNGGSATTVDFVPGPVVDVGDEMTGWESWVTQTVELDLAAGANQIRLEIPAGGTNGPNIDEATFAYQDGDAVEAFSVTVEGETFSITDSEAEPDTVYRTAQNPEGNATDANSGPGLPFDADGLRPGYEGDGYLDMGNDVGDSAAFTVDAPEAGTYQLTVRYVNGSTDDRPMALSVDGAEQTVAFAPTLVTGGDSDDHWQNWTEVTVDVELSAGVNEISFTNTVANGPNIDRVTVSREGVDPGGETRELITFEEVARINFQPPEDQTAQGLPAGYETPEGYLADTGAAYGDRGNGLSYGWVSEDSVADGTADGTTPQDQPDNAHWYKDVVDGASDLQKTYAHFEYPGAGADASRAWEMGLANGTYQLTVSVGDTAGAFDSNYVLNVEGQSFMPDWVPANPIDGSTGGGGFRSTLVSGVVTVEDGRLTIDSIGGENTEIQHLEIERIEDLTPEDDRSADQDYSFFDAPVAASIDGQTSIALGPDGELPTGIDPTSSFVVGVNLQAPGQRGPNVAYVDGVTLVNTLTGEEVAIDVQVSGGADSLTIRPLEDLDENTSYTLKVQDVMDLGAVSDAEAPLRQIQDLTTSFVTGEAPEDVPREVAFSTDVMLDGFTDGAGGYTVVEFGPDGKLYVGTITGEIHRWDVLEDGSIDKGSQETLSLDYLSEGAAGRRGIVGFTFDPNDPETIWISDNWPIPRESKAFDTPEFSGRVSKINLGEGGSFEGVTAETYATGFPRSGGDHVTNSLEFRANPDFGQEGEPEYLLYLVQGSNSAGGAPDNAWGNRPERLLNAAVLEIDPTRDAPESGFDVRTEPITLGDDPETSFDESAFDENGTYPGMYDPFAEDAVVKIFATGVRNAYDLVWHSNGNLYVPTNGTAAGAKTPQDPTQTEFDTTIDNSPKQYDYFFTVDEDGYYGHPNVLRDEYVLNGGNPTSGLDPNEVVGGNDGNPNTDGYPTGVQVDGNYDYDGVYNLGYNRSPNGATEYTGNAFGSNLKGAVLFAQFSTGDNVRVIQVDETGAITGDDVLRRPDGSVIDNYIDPLDIVENPLTGQLYLMTLNRGTGASQLILLTPAPGGVTQDLSADQGGDLTLLAVDVSDTEAALFEVSGLDDDITALRVSFDGGPGTTVTLDADNRFVIDLGTLEGETVATLEVTDDDLNTASASVTFTPGAQPEFVSLVTIQAEDRTPSDGTAVAVPTSPDAEIEIRDAQNPEDTEGLENGLRPGAFGTDGNTDNTDGTLGGYADYGSTNADFLTFTFDVPAENAGSALLQFRYANGGDGDRPLQVEVNGSIVTVASFLPTPGTPAEEEAWSTWQVVEVPATLVDGTNTVTLRSVSDTGPNIDQLEVLVSTATEGTPGDGTEVINGVAYDVYEAETATLDGPVVVTEERTQSGDFVDFDGTTDQSITWTVTAGAAGTYSFDILYALASTKAARPMALSVNGTEAGELAFAPNSNEGETLWGPQSATVDLVAGTNTITVTAPGANGPNVDYLRLTQEPVSLFEPVHADISGSGRIELEDTDGSANTINGSTVDFYFTVDSDGVYQIDTAANAGASDGLGLTWFLNGTELDDSAFPGTGENGEESVFLDLQAGTEYQLRIISDAPGASDLDYLDISPSQGNANADIEVQSLDPAFLENRLHYSYLENAEMGDGDADRDFKDSGTVRIGNSGTEALEVLDVDLTGPFVLADPDALEGLTLAPGEVLDVEVLFDRSAYTPPTSNVDGTSTIFEGRLRLQTNDADDPITDIDLAGFWQSRWEGGQEPNVNEIWEIFGFGNRIEGLSLNGGGENSVLSTNDVFAQTDETEVLSPYWRIADGYSEAKITQLTAYHGPGGATIGIHNPGNKGQDDIFWNHQGTDNQRILPNANTDSGFATQTFTSGDIPGGWIGDGAFGIEVANLSTDPTLNPTGGVTVEGEQQGHTVKIFQALDAEGNAIPNVYLGIMDYTGINYDYNDNTFVIEGVAPLGFGQKLGLEGLDDAAADDRLVFTSIDQPANGAQEVRDTAVVTLTNEGFSTLSISGIEVGDPSAFEIVGTVPTEIPAGGSAQVTVQFTGTHDGGSAGAQIHNSTLTVLSDDVSAPQMTVQLAGIAQEFSENGSEPTVAQIVEAFGYSTDMAQGSLANGGAVETVGDEVLMPYMQALDPSRDVEVIQIAAFLQQNNVARLGVHGLGSSATTELFAQDDQQYQTILPEGLVPGDGSTGGVARATISGDDPFGLFVSVDGRPTYASWTDPEANRIDPDFGQLVGDDEGHLIRFFQALDAEGEVIEGTYIAIQDYPGAGNYDYNDHMFVIKNVAPHALGDADADGDGINDALQADVDGDGTVDFFDPDHTPDPEPGPEGYVYGVNFGGGAIASDPVLGLALVGQDDSRVTVSGSVNPGAGTDNAGNPNGANATPGSAFVTYEDGADWTASLAVANGTYLVTLYTQETYWDAAGQRQFDATINGEPVIVDLDPFAESGGDTPIAVEAVVTVTDGSIDIGLSADIDNAPLNAVTVFTYEEPDTGGGQAPFPGPDAPLLEDSLTVDASNFDQGGQGVSWNDNPGRDNGGQAERGDTDVELVGGPQDIGHVLPGEWVEYTVNVAEAGTYALSLNAKTPIGGNTIAVSVEDGAPIATFALPDSNGAGTGFGGTSFGQTPATNVELAAGLQTLRFTFGGQTASNGYLLDFRSFALDQVETSEPPEDSQTPFLGQPFLVDNAPVTIDASDYDNGGQGVAYNDQSGLQGGNAGGRTGSDVEQTSSGDVGWIAEDEWLEYTVDVAEAGTYALSFTTATPADGRSITVSAAQGGAVYAEGTAAVPNTGAYSSYVTGDTVELDLAAGQQVLRLAFSGGSFDLRSFDLAPVPGDGQAPYGGTARSVDATDGLVLDAALFDEGGQDVAYNDSSAGQEGNDTFRPDTGVDIVGEGDAVGWIADGEWVEYTIEVEEAGLYDISFLSAMASSGTEQRSVEASFAKDGEVYTSSGEVEVGRTANWWTFDSTAPAQVELEAGTQVMRVAFSGGSQDLASVTLTPAAPEPFAALFDFGGQPAAAILSAAGSMMSPFLAEGSDGPGDDLPPEPEDADAPDPADGLSSQTQSLFGHDLAT</sequence>
<keyword evidence="1" id="KW-0812">Transmembrane</keyword>
<dbReference type="Gene3D" id="2.60.120.260">
    <property type="entry name" value="Galactose-binding domain-like"/>
    <property type="match status" value="12"/>
</dbReference>
<feature type="domain" description="CBM6" evidence="6">
    <location>
        <begin position="1368"/>
        <end position="1503"/>
    </location>
</feature>
<dbReference type="Gene3D" id="2.60.40.60">
    <property type="entry name" value="Cadherins"/>
    <property type="match status" value="2"/>
</dbReference>
<evidence type="ECO:0000256" key="1">
    <source>
        <dbReference type="ARBA" id="ARBA00022692"/>
    </source>
</evidence>
<feature type="region of interest" description="Disordered" evidence="4">
    <location>
        <begin position="2904"/>
        <end position="2931"/>
    </location>
</feature>
<feature type="region of interest" description="Disordered" evidence="4">
    <location>
        <begin position="4217"/>
        <end position="4246"/>
    </location>
</feature>
<feature type="compositionally biased region" description="Gly residues" evidence="4">
    <location>
        <begin position="4412"/>
        <end position="4421"/>
    </location>
</feature>
<feature type="domain" description="CBM6" evidence="6">
    <location>
        <begin position="4213"/>
        <end position="4363"/>
    </location>
</feature>
<keyword evidence="3" id="KW-1133">Transmembrane helix</keyword>
<dbReference type="Pfam" id="PF00028">
    <property type="entry name" value="Cadherin"/>
    <property type="match status" value="1"/>
</dbReference>
<feature type="compositionally biased region" description="Basic and acidic residues" evidence="4">
    <location>
        <begin position="2498"/>
        <end position="2509"/>
    </location>
</feature>
<dbReference type="PANTHER" id="PTHR24026">
    <property type="entry name" value="FAT ATYPICAL CADHERIN-RELATED"/>
    <property type="match status" value="1"/>
</dbReference>
<evidence type="ECO:0000313" key="8">
    <source>
        <dbReference type="Proteomes" id="UP000198885"/>
    </source>
</evidence>
<feature type="compositionally biased region" description="Polar residues" evidence="4">
    <location>
        <begin position="1801"/>
        <end position="1813"/>
    </location>
</feature>
<keyword evidence="3" id="KW-0472">Membrane</keyword>
<dbReference type="InterPro" id="IPR021720">
    <property type="entry name" value="Malectin_dom"/>
</dbReference>
<dbReference type="GO" id="GO:0005509">
    <property type="term" value="F:calcium ion binding"/>
    <property type="evidence" value="ECO:0007669"/>
    <property type="project" value="InterPro"/>
</dbReference>
<dbReference type="Proteomes" id="UP000198885">
    <property type="component" value="Unassembled WGS sequence"/>
</dbReference>
<dbReference type="InterPro" id="IPR011042">
    <property type="entry name" value="6-blade_b-propeller_TolB-like"/>
</dbReference>
<feature type="region of interest" description="Disordered" evidence="4">
    <location>
        <begin position="1801"/>
        <end position="1831"/>
    </location>
</feature>
<feature type="compositionally biased region" description="Acidic residues" evidence="4">
    <location>
        <begin position="2516"/>
        <end position="2525"/>
    </location>
</feature>
<feature type="domain" description="CBM6" evidence="6">
    <location>
        <begin position="1638"/>
        <end position="1767"/>
    </location>
</feature>
<dbReference type="RefSeq" id="WP_092696124.1">
    <property type="nucleotide sequence ID" value="NZ_FOGU01000015.1"/>
</dbReference>
<dbReference type="Gene3D" id="2.60.40.10">
    <property type="entry name" value="Immunoglobulins"/>
    <property type="match status" value="6"/>
</dbReference>
<dbReference type="InterPro" id="IPR006644">
    <property type="entry name" value="Cadg"/>
</dbReference>
<protein>
    <submittedName>
        <fullName evidence="7">Carbohydrate binding module (Family 6)</fullName>
    </submittedName>
</protein>
<evidence type="ECO:0000259" key="6">
    <source>
        <dbReference type="PROSITE" id="PS51175"/>
    </source>
</evidence>
<dbReference type="InterPro" id="IPR015919">
    <property type="entry name" value="Cadherin-like_sf"/>
</dbReference>
<evidence type="ECO:0000259" key="5">
    <source>
        <dbReference type="PROSITE" id="PS50268"/>
    </source>
</evidence>
<evidence type="ECO:0000256" key="3">
    <source>
        <dbReference type="ARBA" id="ARBA00022989"/>
    </source>
</evidence>
<feature type="domain" description="CBM6" evidence="6">
    <location>
        <begin position="4567"/>
        <end position="4698"/>
    </location>
</feature>
<organism evidence="7 8">
    <name type="scientific">Tranquillimonas rosea</name>
    <dbReference type="NCBI Taxonomy" id="641238"/>
    <lineage>
        <taxon>Bacteria</taxon>
        <taxon>Pseudomonadati</taxon>
        <taxon>Pseudomonadota</taxon>
        <taxon>Alphaproteobacteria</taxon>
        <taxon>Rhodobacterales</taxon>
        <taxon>Roseobacteraceae</taxon>
        <taxon>Tranquillimonas</taxon>
    </lineage>
</organism>
<evidence type="ECO:0000256" key="4">
    <source>
        <dbReference type="SAM" id="MobiDB-lite"/>
    </source>
</evidence>
<dbReference type="Gene3D" id="2.60.120.430">
    <property type="entry name" value="Galactose-binding lectin"/>
    <property type="match status" value="2"/>
</dbReference>
<dbReference type="Pfam" id="PF19077">
    <property type="entry name" value="Big_13"/>
    <property type="match status" value="1"/>
</dbReference>
<dbReference type="EMBL" id="FOGU01000015">
    <property type="protein sequence ID" value="SES39254.1"/>
    <property type="molecule type" value="Genomic_DNA"/>
</dbReference>
<dbReference type="InterPro" id="IPR005084">
    <property type="entry name" value="CBM6"/>
</dbReference>
<keyword evidence="2" id="KW-0732">Signal</keyword>
<dbReference type="InterPro" id="IPR002126">
    <property type="entry name" value="Cadherin-like_dom"/>
</dbReference>
<dbReference type="InterPro" id="IPR044016">
    <property type="entry name" value="Big_13"/>
</dbReference>
<feature type="domain" description="CBM6" evidence="6">
    <location>
        <begin position="3065"/>
        <end position="3189"/>
    </location>
</feature>
<dbReference type="InterPro" id="IPR013783">
    <property type="entry name" value="Ig-like_fold"/>
</dbReference>
<feature type="region of interest" description="Disordered" evidence="4">
    <location>
        <begin position="4403"/>
        <end position="4429"/>
    </location>
</feature>
<dbReference type="STRING" id="641238.SAMN04490244_11534"/>
<dbReference type="GO" id="GO:0005886">
    <property type="term" value="C:plasma membrane"/>
    <property type="evidence" value="ECO:0007669"/>
    <property type="project" value="UniProtKB-SubCell"/>
</dbReference>
<dbReference type="Pfam" id="PF11721">
    <property type="entry name" value="Malectin"/>
    <property type="match status" value="1"/>
</dbReference>
<gene>
    <name evidence="7" type="ORF">SAMN04490244_11534</name>
</gene>
<dbReference type="SUPFAM" id="SSF49785">
    <property type="entry name" value="Galactose-binding domain-like"/>
    <property type="match status" value="11"/>
</dbReference>
<feature type="domain" description="CBM6" evidence="6">
    <location>
        <begin position="4390"/>
        <end position="4530"/>
    </location>
</feature>
<dbReference type="CDD" id="cd11304">
    <property type="entry name" value="Cadherin_repeat"/>
    <property type="match status" value="3"/>
</dbReference>
<dbReference type="SUPFAM" id="SSF49313">
    <property type="entry name" value="Cadherin-like"/>
    <property type="match status" value="5"/>
</dbReference>
<dbReference type="PANTHER" id="PTHR24026:SF126">
    <property type="entry name" value="PROTOCADHERIN FAT 4"/>
    <property type="match status" value="1"/>
</dbReference>
<feature type="domain" description="CBM6" evidence="6">
    <location>
        <begin position="284"/>
        <end position="419"/>
    </location>
</feature>
<keyword evidence="8" id="KW-1185">Reference proteome</keyword>
<proteinExistence type="predicted"/>
<feature type="region of interest" description="Disordered" evidence="4">
    <location>
        <begin position="4730"/>
        <end position="4772"/>
    </location>
</feature>
<feature type="region of interest" description="Disordered" evidence="4">
    <location>
        <begin position="4190"/>
        <end position="4209"/>
    </location>
</feature>
<accession>A0A1H9WZI8</accession>